<dbReference type="GO" id="GO:0016740">
    <property type="term" value="F:transferase activity"/>
    <property type="evidence" value="ECO:0007669"/>
    <property type="project" value="UniProtKB-KW"/>
</dbReference>
<evidence type="ECO:0000256" key="1">
    <source>
        <dbReference type="ARBA" id="ARBA00006721"/>
    </source>
</evidence>
<dbReference type="EMBL" id="MSFK01000001">
    <property type="protein sequence ID" value="PWY96705.1"/>
    <property type="molecule type" value="Genomic_DNA"/>
</dbReference>
<keyword evidence="3" id="KW-0808">Transferase</keyword>
<dbReference type="AlphaFoldDB" id="A0A317XEE5"/>
<dbReference type="PANTHER" id="PTHR10730:SF53">
    <property type="entry name" value="GLYCOSYLTRANSFERASE 25 FAMILY MEMBER"/>
    <property type="match status" value="1"/>
</dbReference>
<dbReference type="PANTHER" id="PTHR10730">
    <property type="entry name" value="PROCOLLAGEN-LYSINE,2-OXOGLUTARATE 5-DIOXYGENASE/GLYCOSYLTRANSFERASE 25 FAMILY MEMBER"/>
    <property type="match status" value="1"/>
</dbReference>
<protein>
    <recommendedName>
        <fullName evidence="7">LPS glycosyltransferase</fullName>
    </recommendedName>
</protein>
<evidence type="ECO:0000313" key="6">
    <source>
        <dbReference type="Proteomes" id="UP000246702"/>
    </source>
</evidence>
<comment type="caution">
    <text evidence="5">The sequence shown here is derived from an EMBL/GenBank/DDBJ whole genome shotgun (WGS) entry which is preliminary data.</text>
</comment>
<dbReference type="CDD" id="cd06532">
    <property type="entry name" value="Glyco_transf_25"/>
    <property type="match status" value="1"/>
</dbReference>
<name>A0A317XEE5_9EURO</name>
<feature type="transmembrane region" description="Helical" evidence="4">
    <location>
        <begin position="20"/>
        <end position="38"/>
    </location>
</feature>
<comment type="similarity">
    <text evidence="1">Belongs to the glycosyltransferase 25 family.</text>
</comment>
<evidence type="ECO:0000313" key="5">
    <source>
        <dbReference type="EMBL" id="PWY96705.1"/>
    </source>
</evidence>
<proteinExistence type="inferred from homology"/>
<dbReference type="OrthoDB" id="47375at2759"/>
<keyword evidence="4" id="KW-1133">Transmembrane helix</keyword>
<gene>
    <name evidence="5" type="ORF">BO94DRAFT_506161</name>
</gene>
<evidence type="ECO:0000256" key="2">
    <source>
        <dbReference type="ARBA" id="ARBA00022676"/>
    </source>
</evidence>
<dbReference type="RefSeq" id="XP_025473466.1">
    <property type="nucleotide sequence ID" value="XM_025609563.1"/>
</dbReference>
<accession>A0A317XEE5</accession>
<organism evidence="5 6">
    <name type="scientific">Aspergillus sclerotioniger CBS 115572</name>
    <dbReference type="NCBI Taxonomy" id="1450535"/>
    <lineage>
        <taxon>Eukaryota</taxon>
        <taxon>Fungi</taxon>
        <taxon>Dikarya</taxon>
        <taxon>Ascomycota</taxon>
        <taxon>Pezizomycotina</taxon>
        <taxon>Eurotiomycetes</taxon>
        <taxon>Eurotiomycetidae</taxon>
        <taxon>Eurotiales</taxon>
        <taxon>Aspergillaceae</taxon>
        <taxon>Aspergillus</taxon>
        <taxon>Aspergillus subgen. Circumdati</taxon>
    </lineage>
</organism>
<keyword evidence="4" id="KW-0472">Membrane</keyword>
<dbReference type="Proteomes" id="UP000246702">
    <property type="component" value="Unassembled WGS sequence"/>
</dbReference>
<keyword evidence="6" id="KW-1185">Reference proteome</keyword>
<sequence>MVSSGSLVRLIPPSRRRSSAVLIPFFVILVLLWLSVQWSNTTSQPVAREAVIDPLDAIKNDTLGFEKIFVIDSPQRPDRRDAIVLGSSATGFHVDFIDEIVYNEDNIKEKGPTDRDEIAAFRSHINVVQRIVADRHESALIFEDDVDWDANLKTQLRGFAQGALKIQNGNASYSPYGDSWDLLWLGHCGVKCNASSPVQVMPHDITAIPPQFLPPYSYDAPNGAGNHVRMTCKMEEAACSGAYAITYRASQKILATLTLSTDKRAVKFEGLLSQLCRNGSLECYSSYPSLIGRWNWTSRDSGKPDSTQDSDSHTSLSMGAMYSTLQNIGRILGGESRVQATVDNALVPELNPDLYEVPYAVLKWADKKGGHEKHI</sequence>
<dbReference type="GeneID" id="37111706"/>
<evidence type="ECO:0000256" key="3">
    <source>
        <dbReference type="ARBA" id="ARBA00022679"/>
    </source>
</evidence>
<evidence type="ECO:0008006" key="7">
    <source>
        <dbReference type="Google" id="ProtNLM"/>
    </source>
</evidence>
<keyword evidence="2" id="KW-0328">Glycosyltransferase</keyword>
<evidence type="ECO:0000256" key="4">
    <source>
        <dbReference type="SAM" id="Phobius"/>
    </source>
</evidence>
<dbReference type="InterPro" id="IPR050757">
    <property type="entry name" value="Collagen_mod_GT25"/>
</dbReference>
<keyword evidence="4" id="KW-0812">Transmembrane</keyword>
<reference evidence="5 6" key="1">
    <citation type="submission" date="2016-12" db="EMBL/GenBank/DDBJ databases">
        <title>The genomes of Aspergillus section Nigri reveals drivers in fungal speciation.</title>
        <authorList>
            <consortium name="DOE Joint Genome Institute"/>
            <person name="Vesth T.C."/>
            <person name="Nybo J."/>
            <person name="Theobald S."/>
            <person name="Brandl J."/>
            <person name="Frisvad J.C."/>
            <person name="Nielsen K.F."/>
            <person name="Lyhne E.K."/>
            <person name="Kogle M.E."/>
            <person name="Kuo A."/>
            <person name="Riley R."/>
            <person name="Clum A."/>
            <person name="Nolan M."/>
            <person name="Lipzen A."/>
            <person name="Salamov A."/>
            <person name="Henrissat B."/>
            <person name="Wiebenga A."/>
            <person name="De Vries R.P."/>
            <person name="Grigoriev I.V."/>
            <person name="Mortensen U.H."/>
            <person name="Andersen M.R."/>
            <person name="Baker S.E."/>
        </authorList>
    </citation>
    <scope>NUCLEOTIDE SEQUENCE [LARGE SCALE GENOMIC DNA]</scope>
    <source>
        <strain evidence="5 6">CBS 115572</strain>
    </source>
</reference>
<dbReference type="InterPro" id="IPR002654">
    <property type="entry name" value="Glyco_trans_25"/>
</dbReference>